<sequence>MLKILYPLFLLEVVIGGGGRMAGFAPVSVRGIVAALCLTVTGLHFIGRGLRIPVTTLALVIAFSWMLCAGAIVGFLNGNDAAQITADVGQLSYFFILPFVLHYFQTESRARIVTERFLVYPALVLSVAYFFALYLIFGLGRFEQMYELLSIGDDFFFREDQTFFYKSFLYLGIACFFLVENRTPGRLVALLLVLVAIYLTHTRGLYLSVILVAALVYTDFKQKLSLFLVLLAVSLILSAGEILQLAAKPDSDVVRLLDLQYIYQHTDLKSLLLGHGFGASINDRGRIEITWAEIFFKQGLVGLGVWLYWLCQVINMYYAFDDEKRKLLRPYFSTTLFVMVISFTNPFMNNSIGLVALLVSYIAIQQAAMGDDAISIQAKPAGKGDISEC</sequence>
<gene>
    <name evidence="2" type="ORF">BJN34_15545</name>
</gene>
<evidence type="ECO:0000313" key="2">
    <source>
        <dbReference type="EMBL" id="AQV95292.1"/>
    </source>
</evidence>
<keyword evidence="1" id="KW-0472">Membrane</keyword>
<dbReference type="AlphaFoldDB" id="A0A1U9URG8"/>
<keyword evidence="1" id="KW-1133">Transmembrane helix</keyword>
<feature type="transmembrane region" description="Helical" evidence="1">
    <location>
        <begin position="191"/>
        <end position="218"/>
    </location>
</feature>
<feature type="transmembrane region" description="Helical" evidence="1">
    <location>
        <begin position="32"/>
        <end position="50"/>
    </location>
</feature>
<feature type="transmembrane region" description="Helical" evidence="1">
    <location>
        <begin position="224"/>
        <end position="247"/>
    </location>
</feature>
<proteinExistence type="predicted"/>
<feature type="transmembrane region" description="Helical" evidence="1">
    <location>
        <begin position="88"/>
        <end position="105"/>
    </location>
</feature>
<feature type="transmembrane region" description="Helical" evidence="1">
    <location>
        <begin position="57"/>
        <end position="76"/>
    </location>
</feature>
<name>A0A1U9URG8_CUPNE</name>
<keyword evidence="1" id="KW-0812">Transmembrane</keyword>
<dbReference type="KEGG" id="cuh:BJN34_15545"/>
<dbReference type="Proteomes" id="UP000189627">
    <property type="component" value="Chromosome 1"/>
</dbReference>
<reference evidence="3" key="1">
    <citation type="submission" date="2017-02" db="EMBL/GenBank/DDBJ databases">
        <title>Complete genome sequence of Cupriavidus necator strain NH9, a 3-chlorobenzoate degrader.</title>
        <authorList>
            <person name="Moriuchi R."/>
            <person name="Dohra H."/>
            <person name="Ogawa N."/>
        </authorList>
    </citation>
    <scope>NUCLEOTIDE SEQUENCE [LARGE SCALE GENOMIC DNA]</scope>
    <source>
        <strain evidence="3">NH9</strain>
    </source>
</reference>
<feature type="transmembrane region" description="Helical" evidence="1">
    <location>
        <begin position="117"/>
        <end position="142"/>
    </location>
</feature>
<dbReference type="EMBL" id="CP017757">
    <property type="protein sequence ID" value="AQV95292.1"/>
    <property type="molecule type" value="Genomic_DNA"/>
</dbReference>
<feature type="transmembrane region" description="Helical" evidence="1">
    <location>
        <begin position="332"/>
        <end position="359"/>
    </location>
</feature>
<evidence type="ECO:0000256" key="1">
    <source>
        <dbReference type="SAM" id="Phobius"/>
    </source>
</evidence>
<protein>
    <recommendedName>
        <fullName evidence="4">O-antigen ligase domain-containing protein</fullName>
    </recommendedName>
</protein>
<feature type="transmembrane region" description="Helical" evidence="1">
    <location>
        <begin position="300"/>
        <end position="320"/>
    </location>
</feature>
<organism evidence="2 3">
    <name type="scientific">Cupriavidus necator</name>
    <name type="common">Alcaligenes eutrophus</name>
    <name type="synonym">Ralstonia eutropha</name>
    <dbReference type="NCBI Taxonomy" id="106590"/>
    <lineage>
        <taxon>Bacteria</taxon>
        <taxon>Pseudomonadati</taxon>
        <taxon>Pseudomonadota</taxon>
        <taxon>Betaproteobacteria</taxon>
        <taxon>Burkholderiales</taxon>
        <taxon>Burkholderiaceae</taxon>
        <taxon>Cupriavidus</taxon>
    </lineage>
</organism>
<evidence type="ECO:0008006" key="4">
    <source>
        <dbReference type="Google" id="ProtNLM"/>
    </source>
</evidence>
<accession>A0A1U9URG8</accession>
<feature type="transmembrane region" description="Helical" evidence="1">
    <location>
        <begin position="162"/>
        <end position="179"/>
    </location>
</feature>
<evidence type="ECO:0000313" key="3">
    <source>
        <dbReference type="Proteomes" id="UP000189627"/>
    </source>
</evidence>